<evidence type="ECO:0000313" key="2">
    <source>
        <dbReference type="Proteomes" id="UP000546917"/>
    </source>
</evidence>
<dbReference type="EMBL" id="JABGBP010000177">
    <property type="protein sequence ID" value="NOL60245.1"/>
    <property type="molecule type" value="Genomic_DNA"/>
</dbReference>
<gene>
    <name evidence="1" type="ORF">HLB00_05275</name>
</gene>
<comment type="caution">
    <text evidence="1">The sequence shown here is derived from an EMBL/GenBank/DDBJ whole genome shotgun (WGS) entry which is preliminary data.</text>
</comment>
<dbReference type="Proteomes" id="UP000546917">
    <property type="component" value="Unassembled WGS sequence"/>
</dbReference>
<name>A0A7K4FMT5_9ARCH</name>
<organism evidence="1 2">
    <name type="scientific">Ferroplasma acidiphilum</name>
    <dbReference type="NCBI Taxonomy" id="74969"/>
    <lineage>
        <taxon>Archaea</taxon>
        <taxon>Methanobacteriati</taxon>
        <taxon>Thermoplasmatota</taxon>
        <taxon>Thermoplasmata</taxon>
        <taxon>Thermoplasmatales</taxon>
        <taxon>Ferroplasmaceae</taxon>
        <taxon>Ferroplasma</taxon>
    </lineage>
</organism>
<accession>A0A7K4FMT5</accession>
<reference evidence="1 2" key="1">
    <citation type="submission" date="2020-05" db="EMBL/GenBank/DDBJ databases">
        <authorList>
            <person name="Zhang R."/>
        </authorList>
    </citation>
    <scope>NUCLEOTIDE SEQUENCE [LARGE SCALE GENOMIC DNA]</scope>
    <source>
        <strain evidence="1 2">DSM 28986</strain>
    </source>
</reference>
<dbReference type="RefSeq" id="WP_171481617.1">
    <property type="nucleotide sequence ID" value="NZ_JABGBP010000177.1"/>
</dbReference>
<sequence length="81" mass="9430">MSENDIVIENRVKDIARRGSYENIVWAVNEILANNSDIKGIEIDGGSFTENTYEWSGGLFRRTDMKFTEYSKQEPRVRVIR</sequence>
<protein>
    <submittedName>
        <fullName evidence="1">Uncharacterized protein</fullName>
    </submittedName>
</protein>
<proteinExistence type="predicted"/>
<dbReference type="AlphaFoldDB" id="A0A7K4FMT5"/>
<evidence type="ECO:0000313" key="1">
    <source>
        <dbReference type="EMBL" id="NOL60245.1"/>
    </source>
</evidence>